<dbReference type="PANTHER" id="PTHR30069:SF29">
    <property type="entry name" value="HEMOGLOBIN AND HEMOGLOBIN-HAPTOGLOBIN-BINDING PROTEIN 1-RELATED"/>
    <property type="match status" value="1"/>
</dbReference>
<reference evidence="15 16" key="1">
    <citation type="submission" date="2012-01" db="EMBL/GenBank/DDBJ databases">
        <title>The Genome Sequence of Odoribacter laneus YIT 12061.</title>
        <authorList>
            <consortium name="The Broad Institute Genome Sequencing Platform"/>
            <person name="Earl A."/>
            <person name="Ward D."/>
            <person name="Feldgarden M."/>
            <person name="Gevers D."/>
            <person name="Morotomi M."/>
            <person name="Young S.K."/>
            <person name="Zeng Q."/>
            <person name="Gargeya S."/>
            <person name="Fitzgerald M."/>
            <person name="Haas B."/>
            <person name="Abouelleil A."/>
            <person name="Alvarado L."/>
            <person name="Arachchi H.M."/>
            <person name="Berlin A."/>
            <person name="Chapman S.B."/>
            <person name="Gearin G."/>
            <person name="Goldberg J."/>
            <person name="Griggs A."/>
            <person name="Gujja S."/>
            <person name="Hansen M."/>
            <person name="Heiman D."/>
            <person name="Howarth C."/>
            <person name="Larimer J."/>
            <person name="Lui A."/>
            <person name="MacDonald P.J.P."/>
            <person name="McCowen C."/>
            <person name="Montmayeur A."/>
            <person name="Murphy C."/>
            <person name="Neiman D."/>
            <person name="Pearson M."/>
            <person name="Priest M."/>
            <person name="Roberts A."/>
            <person name="Saif S."/>
            <person name="Shea T."/>
            <person name="Sisk P."/>
            <person name="Stolte C."/>
            <person name="Sykes S."/>
            <person name="Wortman J."/>
            <person name="Nusbaum C."/>
            <person name="Birren B."/>
        </authorList>
    </citation>
    <scope>NUCLEOTIDE SEQUENCE [LARGE SCALE GENOMIC DNA]</scope>
    <source>
        <strain evidence="15 16">YIT 12061</strain>
    </source>
</reference>
<feature type="domain" description="TonB-dependent receptor plug" evidence="14">
    <location>
        <begin position="117"/>
        <end position="217"/>
    </location>
</feature>
<dbReference type="InterPro" id="IPR036942">
    <property type="entry name" value="Beta-barrel_TonB_sf"/>
</dbReference>
<keyword evidence="6 11" id="KW-0798">TonB box</keyword>
<dbReference type="InterPro" id="IPR000531">
    <property type="entry name" value="Beta-barrel_TonB"/>
</dbReference>
<evidence type="ECO:0000256" key="6">
    <source>
        <dbReference type="ARBA" id="ARBA00023077"/>
    </source>
</evidence>
<dbReference type="GeneID" id="98069115"/>
<evidence type="ECO:0000259" key="14">
    <source>
        <dbReference type="Pfam" id="PF07715"/>
    </source>
</evidence>
<keyword evidence="7 10" id="KW-0472">Membrane</keyword>
<keyword evidence="3 10" id="KW-1134">Transmembrane beta strand</keyword>
<evidence type="ECO:0000256" key="5">
    <source>
        <dbReference type="ARBA" id="ARBA00022729"/>
    </source>
</evidence>
<keyword evidence="8" id="KW-0675">Receptor</keyword>
<evidence type="ECO:0000256" key="9">
    <source>
        <dbReference type="ARBA" id="ARBA00023237"/>
    </source>
</evidence>
<dbReference type="Pfam" id="PF07715">
    <property type="entry name" value="Plug"/>
    <property type="match status" value="1"/>
</dbReference>
<evidence type="ECO:0000256" key="8">
    <source>
        <dbReference type="ARBA" id="ARBA00023170"/>
    </source>
</evidence>
<proteinExistence type="inferred from homology"/>
<protein>
    <recommendedName>
        <fullName evidence="17">TonB-dependent receptor</fullName>
    </recommendedName>
</protein>
<keyword evidence="2 10" id="KW-0813">Transport</keyword>
<name>H1DH07_9BACT</name>
<feature type="chain" id="PRO_5003549190" description="TonB-dependent receptor" evidence="12">
    <location>
        <begin position="21"/>
        <end position="732"/>
    </location>
</feature>
<dbReference type="InterPro" id="IPR012910">
    <property type="entry name" value="Plug_dom"/>
</dbReference>
<dbReference type="HOGENOM" id="CLU_008287_18_0_10"/>
<dbReference type="SUPFAM" id="SSF56935">
    <property type="entry name" value="Porins"/>
    <property type="match status" value="1"/>
</dbReference>
<accession>H1DH07</accession>
<evidence type="ECO:0000313" key="16">
    <source>
        <dbReference type="Proteomes" id="UP000004892"/>
    </source>
</evidence>
<dbReference type="InterPro" id="IPR008969">
    <property type="entry name" value="CarboxyPept-like_regulatory"/>
</dbReference>
<dbReference type="Gene3D" id="2.60.40.1120">
    <property type="entry name" value="Carboxypeptidase-like, regulatory domain"/>
    <property type="match status" value="1"/>
</dbReference>
<evidence type="ECO:0000313" key="15">
    <source>
        <dbReference type="EMBL" id="EHP47690.1"/>
    </source>
</evidence>
<sequence>MKRKCVLAAVLSFLVVCVYAQVNISGKVVSLETGRPVDGANIRVDHSLAGCSTNAKGEFMLRNLPAGEHVLRVTHVSYVPQSVLVKDGKTDVRIRLEDSHVNIGQVVVTGTGTHHRLTDSPVPVSVITAKDIREANLSTMEEVLTKMNPSFAFVTSGMGTTMSLNGLNDDYILVLENGKRLAGDDRIARINIANIKRIEILNGAASALYGSDAIGGVINVITNDSKNAVNLSNDTRYGSKGRFSEAVNADFSAGKFSSYTSYQRLQAEGWQLNALAASYATDKKTRLKYRTPEKDKPTGKEASTAYYSNTINQRFTYEVNDRLSFGIRGSYYNWKNDRPVTEYKYNMKHETYTYGAELKYMIHKSAYLAADFYSDNFTSRYDSIWKPGEKPLGEETRKRVRYYNGSLKGIFKIGQSQKFSIGLEYVKENLMSVSDKLKGENMYTMAVFAQDEIRLFRNFQAVVGVRYVYNEYFKNYATPNVALRYKWKDFNFRASYASGFRTPTLSQLYATDIAKTTDMITIANLHLKPEKSDYFMLNIEYVHQRFTLSVSGYINEIRDMIAYRQLSPEIAAELGHDEAQQRDNIAKAEVKGVTLAFNAYIGAGFSIGGGYNFMDTKDKTTNLPIDKSVKNVWTANARWGGHWGCYRLNINLNGRIQEGRYSRTYYYDPAPHFSQWDLNTRHSFYLKSVVLEPGFGIENLFDEVDDRPWNSNYSTLHPGRSLYVSLGVRFKH</sequence>
<keyword evidence="5 12" id="KW-0732">Signal</keyword>
<dbReference type="CDD" id="cd01347">
    <property type="entry name" value="ligand_gated_channel"/>
    <property type="match status" value="1"/>
</dbReference>
<dbReference type="InterPro" id="IPR037066">
    <property type="entry name" value="Plug_dom_sf"/>
</dbReference>
<comment type="caution">
    <text evidence="15">The sequence shown here is derived from an EMBL/GenBank/DDBJ whole genome shotgun (WGS) entry which is preliminary data.</text>
</comment>
<evidence type="ECO:0008006" key="17">
    <source>
        <dbReference type="Google" id="ProtNLM"/>
    </source>
</evidence>
<dbReference type="PATRIC" id="fig|742817.3.peg.1642"/>
<dbReference type="Gene3D" id="2.170.130.10">
    <property type="entry name" value="TonB-dependent receptor, plug domain"/>
    <property type="match status" value="1"/>
</dbReference>
<dbReference type="Pfam" id="PF00593">
    <property type="entry name" value="TonB_dep_Rec_b-barrel"/>
    <property type="match status" value="1"/>
</dbReference>
<gene>
    <name evidence="15" type="ORF">HMPREF9449_01543</name>
</gene>
<evidence type="ECO:0000256" key="12">
    <source>
        <dbReference type="SAM" id="SignalP"/>
    </source>
</evidence>
<dbReference type="GO" id="GO:0015344">
    <property type="term" value="F:siderophore uptake transmembrane transporter activity"/>
    <property type="evidence" value="ECO:0007669"/>
    <property type="project" value="TreeGrafter"/>
</dbReference>
<dbReference type="STRING" id="742817.HMPREF9449_01543"/>
<dbReference type="PROSITE" id="PS52016">
    <property type="entry name" value="TONB_DEPENDENT_REC_3"/>
    <property type="match status" value="1"/>
</dbReference>
<keyword evidence="4 10" id="KW-0812">Transmembrane</keyword>
<evidence type="ECO:0000256" key="1">
    <source>
        <dbReference type="ARBA" id="ARBA00004571"/>
    </source>
</evidence>
<dbReference type="eggNOG" id="COG4771">
    <property type="taxonomic scope" value="Bacteria"/>
</dbReference>
<dbReference type="PANTHER" id="PTHR30069">
    <property type="entry name" value="TONB-DEPENDENT OUTER MEMBRANE RECEPTOR"/>
    <property type="match status" value="1"/>
</dbReference>
<evidence type="ECO:0000256" key="11">
    <source>
        <dbReference type="RuleBase" id="RU003357"/>
    </source>
</evidence>
<evidence type="ECO:0000256" key="7">
    <source>
        <dbReference type="ARBA" id="ARBA00023136"/>
    </source>
</evidence>
<evidence type="ECO:0000259" key="13">
    <source>
        <dbReference type="Pfam" id="PF00593"/>
    </source>
</evidence>
<evidence type="ECO:0000256" key="3">
    <source>
        <dbReference type="ARBA" id="ARBA00022452"/>
    </source>
</evidence>
<evidence type="ECO:0000256" key="2">
    <source>
        <dbReference type="ARBA" id="ARBA00022448"/>
    </source>
</evidence>
<dbReference type="GO" id="GO:0044718">
    <property type="term" value="P:siderophore transmembrane transport"/>
    <property type="evidence" value="ECO:0007669"/>
    <property type="project" value="TreeGrafter"/>
</dbReference>
<dbReference type="Gene3D" id="2.40.170.20">
    <property type="entry name" value="TonB-dependent receptor, beta-barrel domain"/>
    <property type="match status" value="1"/>
</dbReference>
<dbReference type="RefSeq" id="WP_009136691.1">
    <property type="nucleotide sequence ID" value="NZ_JH594596.1"/>
</dbReference>
<evidence type="ECO:0000256" key="10">
    <source>
        <dbReference type="PROSITE-ProRule" id="PRU01360"/>
    </source>
</evidence>
<dbReference type="GO" id="GO:0009279">
    <property type="term" value="C:cell outer membrane"/>
    <property type="evidence" value="ECO:0007669"/>
    <property type="project" value="UniProtKB-SubCell"/>
</dbReference>
<dbReference type="EMBL" id="ADMC01000022">
    <property type="protein sequence ID" value="EHP47690.1"/>
    <property type="molecule type" value="Genomic_DNA"/>
</dbReference>
<comment type="similarity">
    <text evidence="10 11">Belongs to the TonB-dependent receptor family.</text>
</comment>
<dbReference type="InterPro" id="IPR039426">
    <property type="entry name" value="TonB-dep_rcpt-like"/>
</dbReference>
<organism evidence="15 16">
    <name type="scientific">Odoribacter laneus YIT 12061</name>
    <dbReference type="NCBI Taxonomy" id="742817"/>
    <lineage>
        <taxon>Bacteria</taxon>
        <taxon>Pseudomonadati</taxon>
        <taxon>Bacteroidota</taxon>
        <taxon>Bacteroidia</taxon>
        <taxon>Bacteroidales</taxon>
        <taxon>Odoribacteraceae</taxon>
        <taxon>Odoribacter</taxon>
    </lineage>
</organism>
<dbReference type="SUPFAM" id="SSF49464">
    <property type="entry name" value="Carboxypeptidase regulatory domain-like"/>
    <property type="match status" value="1"/>
</dbReference>
<feature type="domain" description="TonB-dependent receptor-like beta-barrel" evidence="13">
    <location>
        <begin position="307"/>
        <end position="684"/>
    </location>
</feature>
<comment type="subcellular location">
    <subcellularLocation>
        <location evidence="1 10">Cell outer membrane</location>
        <topology evidence="1 10">Multi-pass membrane protein</topology>
    </subcellularLocation>
</comment>
<keyword evidence="9 10" id="KW-0998">Cell outer membrane</keyword>
<feature type="signal peptide" evidence="12">
    <location>
        <begin position="1"/>
        <end position="20"/>
    </location>
</feature>
<dbReference type="Pfam" id="PF13715">
    <property type="entry name" value="CarbopepD_reg_2"/>
    <property type="match status" value="1"/>
</dbReference>
<evidence type="ECO:0000256" key="4">
    <source>
        <dbReference type="ARBA" id="ARBA00022692"/>
    </source>
</evidence>
<keyword evidence="16" id="KW-1185">Reference proteome</keyword>
<dbReference type="AlphaFoldDB" id="H1DH07"/>
<dbReference type="Proteomes" id="UP000004892">
    <property type="component" value="Unassembled WGS sequence"/>
</dbReference>